<gene>
    <name evidence="6" type="ORF">F0562_035915</name>
</gene>
<keyword evidence="4" id="KW-0378">Hydrolase</keyword>
<dbReference type="EC" id="3.1.1.-" evidence="4"/>
<feature type="short sequence motif" description="GXSXG" evidence="3">
    <location>
        <begin position="65"/>
        <end position="69"/>
    </location>
</feature>
<evidence type="ECO:0000256" key="1">
    <source>
        <dbReference type="ARBA" id="ARBA00010240"/>
    </source>
</evidence>
<evidence type="ECO:0000259" key="5">
    <source>
        <dbReference type="PROSITE" id="PS51635"/>
    </source>
</evidence>
<keyword evidence="7" id="KW-1185">Reference proteome</keyword>
<dbReference type="Gene3D" id="3.40.1090.10">
    <property type="entry name" value="Cytosolic phospholipase A2 catalytic domain"/>
    <property type="match status" value="1"/>
</dbReference>
<proteinExistence type="inferred from homology"/>
<protein>
    <recommendedName>
        <fullName evidence="4">Patatin</fullName>
        <ecNumber evidence="4">3.1.1.-</ecNumber>
    </recommendedName>
</protein>
<dbReference type="EMBL" id="CM018045">
    <property type="protein sequence ID" value="KAA8528560.1"/>
    <property type="molecule type" value="Genomic_DNA"/>
</dbReference>
<dbReference type="PROSITE" id="PS51635">
    <property type="entry name" value="PNPLA"/>
    <property type="match status" value="1"/>
</dbReference>
<feature type="short sequence motif" description="GXGXXG" evidence="3">
    <location>
        <begin position="27"/>
        <end position="32"/>
    </location>
</feature>
<dbReference type="AlphaFoldDB" id="A0A5J5AD48"/>
<comment type="caution">
    <text evidence="3">Lacks conserved residue(s) required for the propagation of feature annotation.</text>
</comment>
<comment type="similarity">
    <text evidence="1 4">Belongs to the patatin family.</text>
</comment>
<accession>A0A5J5AD48</accession>
<reference evidence="6 7" key="1">
    <citation type="submission" date="2019-09" db="EMBL/GenBank/DDBJ databases">
        <title>A chromosome-level genome assembly of the Chinese tupelo Nyssa sinensis.</title>
        <authorList>
            <person name="Yang X."/>
            <person name="Kang M."/>
            <person name="Yang Y."/>
            <person name="Xiong H."/>
            <person name="Wang M."/>
            <person name="Zhang Z."/>
            <person name="Wang Z."/>
            <person name="Wu H."/>
            <person name="Ma T."/>
            <person name="Liu J."/>
            <person name="Xi Z."/>
        </authorList>
    </citation>
    <scope>NUCLEOTIDE SEQUENCE [LARGE SCALE GENOMIC DNA]</scope>
    <source>
        <strain evidence="6">J267</strain>
        <tissue evidence="6">Leaf</tissue>
    </source>
</reference>
<dbReference type="PANTHER" id="PTHR32176">
    <property type="entry name" value="XYLOSE ISOMERASE"/>
    <property type="match status" value="1"/>
</dbReference>
<comment type="function">
    <text evidence="4">Lipolytic acyl hydrolase (LAH).</text>
</comment>
<dbReference type="SUPFAM" id="SSF52151">
    <property type="entry name" value="FabD/lysophospholipase-like"/>
    <property type="match status" value="1"/>
</dbReference>
<dbReference type="GO" id="GO:0047372">
    <property type="term" value="F:monoacylglycerol lipase activity"/>
    <property type="evidence" value="ECO:0007669"/>
    <property type="project" value="TreeGrafter"/>
</dbReference>
<dbReference type="InterPro" id="IPR002641">
    <property type="entry name" value="PNPLA_dom"/>
</dbReference>
<evidence type="ECO:0000313" key="6">
    <source>
        <dbReference type="EMBL" id="KAA8528560.1"/>
    </source>
</evidence>
<name>A0A5J5AD48_9ASTE</name>
<sequence>MERIMSSIPQIQHKTCGNLVTILSIDGGGIRGISPATILAFLEAQLEELDGEEARLADYFNVIAGTSTGGLVTAMWTAPDENDRPLYAAKDLKPFYLENCPKIFPQKR</sequence>
<evidence type="ECO:0000256" key="2">
    <source>
        <dbReference type="ARBA" id="ARBA00023098"/>
    </source>
</evidence>
<dbReference type="InterPro" id="IPR016035">
    <property type="entry name" value="Acyl_Trfase/lysoPLipase"/>
</dbReference>
<dbReference type="PANTHER" id="PTHR32176:SF92">
    <property type="entry name" value="XYLOSE ISOMERASE"/>
    <property type="match status" value="1"/>
</dbReference>
<dbReference type="Pfam" id="PF01734">
    <property type="entry name" value="Patatin"/>
    <property type="match status" value="1"/>
</dbReference>
<evidence type="ECO:0000313" key="7">
    <source>
        <dbReference type="Proteomes" id="UP000325577"/>
    </source>
</evidence>
<dbReference type="OrthoDB" id="1658288at2759"/>
<keyword evidence="2 4" id="KW-0443">Lipid metabolism</keyword>
<dbReference type="Proteomes" id="UP000325577">
    <property type="component" value="Linkage Group LG21"/>
</dbReference>
<dbReference type="GO" id="GO:0016042">
    <property type="term" value="P:lipid catabolic process"/>
    <property type="evidence" value="ECO:0007669"/>
    <property type="project" value="UniProtKB-KW"/>
</dbReference>
<evidence type="ECO:0000256" key="3">
    <source>
        <dbReference type="PROSITE-ProRule" id="PRU01161"/>
    </source>
</evidence>
<evidence type="ECO:0000256" key="4">
    <source>
        <dbReference type="RuleBase" id="RU361262"/>
    </source>
</evidence>
<dbReference type="GO" id="GO:0004620">
    <property type="term" value="F:phospholipase activity"/>
    <property type="evidence" value="ECO:0007669"/>
    <property type="project" value="TreeGrafter"/>
</dbReference>
<organism evidence="6 7">
    <name type="scientific">Nyssa sinensis</name>
    <dbReference type="NCBI Taxonomy" id="561372"/>
    <lineage>
        <taxon>Eukaryota</taxon>
        <taxon>Viridiplantae</taxon>
        <taxon>Streptophyta</taxon>
        <taxon>Embryophyta</taxon>
        <taxon>Tracheophyta</taxon>
        <taxon>Spermatophyta</taxon>
        <taxon>Magnoliopsida</taxon>
        <taxon>eudicotyledons</taxon>
        <taxon>Gunneridae</taxon>
        <taxon>Pentapetalae</taxon>
        <taxon>asterids</taxon>
        <taxon>Cornales</taxon>
        <taxon>Nyssaceae</taxon>
        <taxon>Nyssa</taxon>
    </lineage>
</organism>
<feature type="domain" description="PNPLA" evidence="5">
    <location>
        <begin position="23"/>
        <end position="108"/>
    </location>
</feature>
<comment type="domain">
    <text evidence="4">The nitrogen atoms of the two glycine residues in the GGXR motif define the oxyanion hole, and stabilize the oxyanion that forms during the nucleophilic attack by the catalytic serine during substrate cleavage.</text>
</comment>
<keyword evidence="4" id="KW-0442">Lipid degradation</keyword>